<feature type="transmembrane region" description="Helical" evidence="6">
    <location>
        <begin position="190"/>
        <end position="210"/>
    </location>
</feature>
<feature type="transmembrane region" description="Helical" evidence="6">
    <location>
        <begin position="230"/>
        <end position="249"/>
    </location>
</feature>
<proteinExistence type="predicted"/>
<keyword evidence="2" id="KW-1003">Cell membrane</keyword>
<feature type="transmembrane region" description="Helical" evidence="6">
    <location>
        <begin position="122"/>
        <end position="143"/>
    </location>
</feature>
<evidence type="ECO:0000313" key="7">
    <source>
        <dbReference type="EMBL" id="GGI10059.1"/>
    </source>
</evidence>
<feature type="transmembrane region" description="Helical" evidence="6">
    <location>
        <begin position="79"/>
        <end position="102"/>
    </location>
</feature>
<dbReference type="GO" id="GO:0005886">
    <property type="term" value="C:plasma membrane"/>
    <property type="evidence" value="ECO:0007669"/>
    <property type="project" value="UniProtKB-SubCell"/>
</dbReference>
<keyword evidence="8" id="KW-1185">Reference proteome</keyword>
<evidence type="ECO:0000256" key="4">
    <source>
        <dbReference type="ARBA" id="ARBA00022989"/>
    </source>
</evidence>
<keyword evidence="4 6" id="KW-1133">Transmembrane helix</keyword>
<comment type="subcellular location">
    <subcellularLocation>
        <location evidence="1">Cell membrane</location>
        <topology evidence="1">Multi-pass membrane protein</topology>
    </subcellularLocation>
</comment>
<comment type="caution">
    <text evidence="7">The sequence shown here is derived from an EMBL/GenBank/DDBJ whole genome shotgun (WGS) entry which is preliminary data.</text>
</comment>
<protein>
    <submittedName>
        <fullName evidence="7">Membrane protein</fullName>
    </submittedName>
</protein>
<dbReference type="EMBL" id="BMHB01000001">
    <property type="protein sequence ID" value="GGI10059.1"/>
    <property type="molecule type" value="Genomic_DNA"/>
</dbReference>
<keyword evidence="3 6" id="KW-0812">Transmembrane</keyword>
<feature type="transmembrane region" description="Helical" evidence="6">
    <location>
        <begin position="155"/>
        <end position="178"/>
    </location>
</feature>
<dbReference type="RefSeq" id="WP_088002660.1">
    <property type="nucleotide sequence ID" value="NZ_BMHB01000001.1"/>
</dbReference>
<evidence type="ECO:0000256" key="1">
    <source>
        <dbReference type="ARBA" id="ARBA00004651"/>
    </source>
</evidence>
<keyword evidence="5 6" id="KW-0472">Membrane</keyword>
<sequence length="264" mass="30243">MNHSHIVHSQVGYSPWILLTGLFLMLLIYCYAANFGGNSHKKWPKYRYVTWFLGLTCIAIALVGPIAHSSHINFVSHMYAHLLLGMLAPLFIALSFPLTLLLRTIKVQHARFISRLLKSEIVGFLSNPIIALLLNIGGLWILYTTNLYSSMHQHTLLHLFVHIHIFLAGYLFTISIIYFDPTPHRHHFPYRSICMILFLAGHDILSKYIFIHPPNFVPTEQSQVGGKVMYYGGDLVDLIIIFILCLQWYKTANQRVLLIKGQSN</sequence>
<name>A0A8J3ABV4_9BACI</name>
<evidence type="ECO:0000256" key="5">
    <source>
        <dbReference type="ARBA" id="ARBA00023136"/>
    </source>
</evidence>
<dbReference type="Proteomes" id="UP000626244">
    <property type="component" value="Unassembled WGS sequence"/>
</dbReference>
<evidence type="ECO:0000256" key="6">
    <source>
        <dbReference type="SAM" id="Phobius"/>
    </source>
</evidence>
<organism evidence="7 8">
    <name type="scientific">Gottfriedia solisilvae</name>
    <dbReference type="NCBI Taxonomy" id="1516104"/>
    <lineage>
        <taxon>Bacteria</taxon>
        <taxon>Bacillati</taxon>
        <taxon>Bacillota</taxon>
        <taxon>Bacilli</taxon>
        <taxon>Bacillales</taxon>
        <taxon>Bacillaceae</taxon>
        <taxon>Gottfriedia</taxon>
    </lineage>
</organism>
<dbReference type="AlphaFoldDB" id="A0A8J3ABV4"/>
<dbReference type="OrthoDB" id="5024156at2"/>
<dbReference type="InterPro" id="IPR019108">
    <property type="entry name" value="Caa3_assmbl_CtaG-rel"/>
</dbReference>
<evidence type="ECO:0000256" key="3">
    <source>
        <dbReference type="ARBA" id="ARBA00022692"/>
    </source>
</evidence>
<dbReference type="Pfam" id="PF09678">
    <property type="entry name" value="Caa3_CtaG"/>
    <property type="match status" value="1"/>
</dbReference>
<evidence type="ECO:0000256" key="2">
    <source>
        <dbReference type="ARBA" id="ARBA00022475"/>
    </source>
</evidence>
<gene>
    <name evidence="7" type="ORF">GCM10007380_00890</name>
</gene>
<feature type="transmembrane region" description="Helical" evidence="6">
    <location>
        <begin position="16"/>
        <end position="36"/>
    </location>
</feature>
<feature type="transmembrane region" description="Helical" evidence="6">
    <location>
        <begin position="48"/>
        <end position="67"/>
    </location>
</feature>
<reference evidence="8" key="1">
    <citation type="journal article" date="2019" name="Int. J. Syst. Evol. Microbiol.">
        <title>The Global Catalogue of Microorganisms (GCM) 10K type strain sequencing project: providing services to taxonomists for standard genome sequencing and annotation.</title>
        <authorList>
            <consortium name="The Broad Institute Genomics Platform"/>
            <consortium name="The Broad Institute Genome Sequencing Center for Infectious Disease"/>
            <person name="Wu L."/>
            <person name="Ma J."/>
        </authorList>
    </citation>
    <scope>NUCLEOTIDE SEQUENCE [LARGE SCALE GENOMIC DNA]</scope>
    <source>
        <strain evidence="8">CGMCC 1.14993</strain>
    </source>
</reference>
<accession>A0A8J3ABV4</accession>
<evidence type="ECO:0000313" key="8">
    <source>
        <dbReference type="Proteomes" id="UP000626244"/>
    </source>
</evidence>